<accession>A0A135U3L9</accession>
<protein>
    <submittedName>
        <fullName evidence="1">Uncharacterized protein</fullName>
    </submittedName>
</protein>
<dbReference type="OrthoDB" id="4851394at2759"/>
<reference evidence="1 2" key="1">
    <citation type="submission" date="2014-02" db="EMBL/GenBank/DDBJ databases">
        <title>The genome sequence of Colletotrichum nymphaeae SA-01.</title>
        <authorList>
            <person name="Baroncelli R."/>
            <person name="Thon M.R."/>
        </authorList>
    </citation>
    <scope>NUCLEOTIDE SEQUENCE [LARGE SCALE GENOMIC DNA]</scope>
    <source>
        <strain evidence="1 2">SA-01</strain>
    </source>
</reference>
<comment type="caution">
    <text evidence="1">The sequence shown here is derived from an EMBL/GenBank/DDBJ whole genome shotgun (WGS) entry which is preliminary data.</text>
</comment>
<dbReference type="AlphaFoldDB" id="A0A135U3L9"/>
<organism evidence="1 2">
    <name type="scientific">Colletotrichum nymphaeae SA-01</name>
    <dbReference type="NCBI Taxonomy" id="1460502"/>
    <lineage>
        <taxon>Eukaryota</taxon>
        <taxon>Fungi</taxon>
        <taxon>Dikarya</taxon>
        <taxon>Ascomycota</taxon>
        <taxon>Pezizomycotina</taxon>
        <taxon>Sordariomycetes</taxon>
        <taxon>Hypocreomycetidae</taxon>
        <taxon>Glomerellales</taxon>
        <taxon>Glomerellaceae</taxon>
        <taxon>Colletotrichum</taxon>
        <taxon>Colletotrichum acutatum species complex</taxon>
    </lineage>
</organism>
<keyword evidence="2" id="KW-1185">Reference proteome</keyword>
<sequence length="430" mass="48677">MANYSPSSKTPLMDGVRVDMLKVLDRGDSLYELTLCFPDIANELIAAGMPKQPDCTIAQLRLDHARDWETTEVLHIVPRDLLRSIIIGTVAMDFGPNRPHDYDEDSTYAGIYVIAVSVDGRDGKFLNWSELGELTTTLQTYADAYTIHKRGTPRGMKELVKTSIAKEIDLAVNGHWTDTKTRFICNDTQHQHVMAFIDNLQRRRAPMFPGVTEAAIHQEQCPLYIGCSTKLNETLPKYSLSTNLGGINNLLALLISALRHMGLEPAITRRVVMITWKRTQLPVAERLVIALARSYVWQDGCNVAEGGANESGYHYSQDAEIEVSVNSTILEENHTASQRDIRDRKEYLQNLQEAKAIQENNVKLAVEMEEIMLQIEKLATDWTQIHQPRLDKRKEELDRAIREAAKARPLWEELDELLSQVVEALKKRGS</sequence>
<evidence type="ECO:0000313" key="2">
    <source>
        <dbReference type="Proteomes" id="UP000070054"/>
    </source>
</evidence>
<gene>
    <name evidence="1" type="ORF">CNYM01_12018</name>
</gene>
<name>A0A135U3L9_9PEZI</name>
<dbReference type="EMBL" id="JEMN01000891">
    <property type="protein sequence ID" value="KXH54990.1"/>
    <property type="molecule type" value="Genomic_DNA"/>
</dbReference>
<proteinExistence type="predicted"/>
<dbReference type="Proteomes" id="UP000070054">
    <property type="component" value="Unassembled WGS sequence"/>
</dbReference>
<evidence type="ECO:0000313" key="1">
    <source>
        <dbReference type="EMBL" id="KXH54990.1"/>
    </source>
</evidence>